<evidence type="ECO:0000313" key="3">
    <source>
        <dbReference type="Proteomes" id="UP001189429"/>
    </source>
</evidence>
<feature type="compositionally biased region" description="Basic and acidic residues" evidence="1">
    <location>
        <begin position="167"/>
        <end position="177"/>
    </location>
</feature>
<sequence length="244" mass="26179">MRRGTGRGGGPRRGGVITATQTTAAQARCHSRMSWEVPGGRNSSVGARLWLLRRCRRISSESAGSTGLPCPALRRFDALDSSCHSDGHHLSARELSSSSGGLRQKARRCQRSSPRANARAQTMYPTAAPSPLTKPHMEPITPSSSATHSECGGDQRKQTPAATIRLPTREPTIDRTLSRKASGPSTVSRPRNPASKARSHSKCRAVPAAALLGHWPSRHDTSPAAFLPCHPSNGKFKHGVFTSR</sequence>
<protein>
    <submittedName>
        <fullName evidence="2">Uncharacterized protein</fullName>
    </submittedName>
</protein>
<name>A0ABN9VW76_9DINO</name>
<organism evidence="2 3">
    <name type="scientific">Prorocentrum cordatum</name>
    <dbReference type="NCBI Taxonomy" id="2364126"/>
    <lineage>
        <taxon>Eukaryota</taxon>
        <taxon>Sar</taxon>
        <taxon>Alveolata</taxon>
        <taxon>Dinophyceae</taxon>
        <taxon>Prorocentrales</taxon>
        <taxon>Prorocentraceae</taxon>
        <taxon>Prorocentrum</taxon>
    </lineage>
</organism>
<dbReference type="EMBL" id="CAUYUJ010017616">
    <property type="protein sequence ID" value="CAK0876320.1"/>
    <property type="molecule type" value="Genomic_DNA"/>
</dbReference>
<feature type="compositionally biased region" description="Polar residues" evidence="1">
    <location>
        <begin position="111"/>
        <end position="124"/>
    </location>
</feature>
<comment type="caution">
    <text evidence="2">The sequence shown here is derived from an EMBL/GenBank/DDBJ whole genome shotgun (WGS) entry which is preliminary data.</text>
</comment>
<gene>
    <name evidence="2" type="ORF">PCOR1329_LOCUS60742</name>
</gene>
<feature type="region of interest" description="Disordered" evidence="1">
    <location>
        <begin position="83"/>
        <end position="204"/>
    </location>
</feature>
<reference evidence="2" key="1">
    <citation type="submission" date="2023-10" db="EMBL/GenBank/DDBJ databases">
        <authorList>
            <person name="Chen Y."/>
            <person name="Shah S."/>
            <person name="Dougan E. K."/>
            <person name="Thang M."/>
            <person name="Chan C."/>
        </authorList>
    </citation>
    <scope>NUCLEOTIDE SEQUENCE [LARGE SCALE GENOMIC DNA]</scope>
</reference>
<evidence type="ECO:0000313" key="2">
    <source>
        <dbReference type="EMBL" id="CAK0876320.1"/>
    </source>
</evidence>
<dbReference type="Proteomes" id="UP001189429">
    <property type="component" value="Unassembled WGS sequence"/>
</dbReference>
<feature type="compositionally biased region" description="Basic and acidic residues" evidence="1">
    <location>
        <begin position="83"/>
        <end position="92"/>
    </location>
</feature>
<feature type="region of interest" description="Disordered" evidence="1">
    <location>
        <begin position="21"/>
        <end position="40"/>
    </location>
</feature>
<proteinExistence type="predicted"/>
<keyword evidence="3" id="KW-1185">Reference proteome</keyword>
<evidence type="ECO:0000256" key="1">
    <source>
        <dbReference type="SAM" id="MobiDB-lite"/>
    </source>
</evidence>
<accession>A0ABN9VW76</accession>